<evidence type="ECO:0000313" key="2">
    <source>
        <dbReference type="Proteomes" id="UP001596383"/>
    </source>
</evidence>
<comment type="caution">
    <text evidence="1">The sequence shown here is derived from an EMBL/GenBank/DDBJ whole genome shotgun (WGS) entry which is preliminary data.</text>
</comment>
<evidence type="ECO:0000313" key="1">
    <source>
        <dbReference type="EMBL" id="MFC6765009.1"/>
    </source>
</evidence>
<dbReference type="NCBIfam" id="TIGR02122">
    <property type="entry name" value="TRAP_TAXI"/>
    <property type="match status" value="1"/>
</dbReference>
<dbReference type="EMBL" id="JBHSWV010000121">
    <property type="protein sequence ID" value="MFC6765009.1"/>
    <property type="molecule type" value="Genomic_DNA"/>
</dbReference>
<keyword evidence="2" id="KW-1185">Reference proteome</keyword>
<dbReference type="AlphaFoldDB" id="A0ABD5SJ04"/>
<sequence length="346" mass="38023">MASIGRREYVASAVASGASITLLAGCLGGNSDTTNLTYGAGGSGSGTFAAGQAMQQIARENTDVRITTQETDGTEANLRLWSEGNNIDFFGTSNLAMNLAIDNEEPFADSPMENYPYQGHTYGLNYTYMLAREDTDIETYEDLRGANVWPLWPGSTIRLPVEMILQEAGIWSDMEVINISQSDIAGALEEQRVDAIAVYSSGYTEQLVGWNQEVDARANLRVLEMGDDLQQTIEEMPVPPLGEVGTSGWEQDVGTDTAAAWEMSWQIYYDPDAPADAFTDLVLALSENGDTYRDVSPTGPNFEENTQELTRVLNENIMEECPIHPGAAEAYRELDLWEDDWMVEGE</sequence>
<dbReference type="SUPFAM" id="SSF53850">
    <property type="entry name" value="Periplasmic binding protein-like II"/>
    <property type="match status" value="1"/>
</dbReference>
<name>A0ABD5SJ04_9EURY</name>
<dbReference type="Pfam" id="PF16868">
    <property type="entry name" value="NMT1_3"/>
    <property type="match status" value="1"/>
</dbReference>
<dbReference type="Proteomes" id="UP001596383">
    <property type="component" value="Unassembled WGS sequence"/>
</dbReference>
<accession>A0ABD5SJ04</accession>
<dbReference type="InterPro" id="IPR011852">
    <property type="entry name" value="TRAP_TAXI"/>
</dbReference>
<dbReference type="PROSITE" id="PS51257">
    <property type="entry name" value="PROKAR_LIPOPROTEIN"/>
    <property type="match status" value="1"/>
</dbReference>
<dbReference type="PANTHER" id="PTHR42941">
    <property type="entry name" value="SLL1037 PROTEIN"/>
    <property type="match status" value="1"/>
</dbReference>
<proteinExistence type="predicted"/>
<dbReference type="PANTHER" id="PTHR42941:SF1">
    <property type="entry name" value="SLL1037 PROTEIN"/>
    <property type="match status" value="1"/>
</dbReference>
<reference evidence="1 2" key="1">
    <citation type="journal article" date="2019" name="Int. J. Syst. Evol. Microbiol.">
        <title>The Global Catalogue of Microorganisms (GCM) 10K type strain sequencing project: providing services to taxonomists for standard genome sequencing and annotation.</title>
        <authorList>
            <consortium name="The Broad Institute Genomics Platform"/>
            <consortium name="The Broad Institute Genome Sequencing Center for Infectious Disease"/>
            <person name="Wu L."/>
            <person name="Ma J."/>
        </authorList>
    </citation>
    <scope>NUCLEOTIDE SEQUENCE [LARGE SCALE GENOMIC DNA]</scope>
    <source>
        <strain evidence="1 2">LMG 29247</strain>
    </source>
</reference>
<gene>
    <name evidence="1" type="ORF">ACFQE6_08300</name>
</gene>
<dbReference type="RefSeq" id="WP_273738053.1">
    <property type="nucleotide sequence ID" value="NZ_JAQIVI010000121.1"/>
</dbReference>
<dbReference type="Gene3D" id="3.40.190.10">
    <property type="entry name" value="Periplasmic binding protein-like II"/>
    <property type="match status" value="2"/>
</dbReference>
<protein>
    <submittedName>
        <fullName evidence="1">TAXI family TRAP transporter solute-binding subunit</fullName>
    </submittedName>
</protein>
<organism evidence="1 2">
    <name type="scientific">Natrinema soli</name>
    <dbReference type="NCBI Taxonomy" id="1930624"/>
    <lineage>
        <taxon>Archaea</taxon>
        <taxon>Methanobacteriati</taxon>
        <taxon>Methanobacteriota</taxon>
        <taxon>Stenosarchaea group</taxon>
        <taxon>Halobacteria</taxon>
        <taxon>Halobacteriales</taxon>
        <taxon>Natrialbaceae</taxon>
        <taxon>Natrinema</taxon>
    </lineage>
</organism>